<dbReference type="EMBL" id="JADGJH010001767">
    <property type="protein sequence ID" value="KAJ3110138.1"/>
    <property type="molecule type" value="Genomic_DNA"/>
</dbReference>
<keyword evidence="4" id="KW-1185">Reference proteome</keyword>
<protein>
    <submittedName>
        <fullName evidence="3">Prefoldin subunit 2</fullName>
    </submittedName>
</protein>
<evidence type="ECO:0000313" key="3">
    <source>
        <dbReference type="EMBL" id="KAJ3110138.1"/>
    </source>
</evidence>
<sequence>MVVDTMAPLNGDRKCFRLINGTLVERTVADVLPTLKQNMDNIDKIVQQLVSTYKKKEDEFNAFQVGYTIRYLSNENVCLGLLTDFDQKKWNIQIKPQQN</sequence>
<dbReference type="InterPro" id="IPR009053">
    <property type="entry name" value="Prefoldin"/>
</dbReference>
<evidence type="ECO:0000256" key="1">
    <source>
        <dbReference type="ARBA" id="ARBA00008045"/>
    </source>
</evidence>
<organism evidence="3 4">
    <name type="scientific">Physocladia obscura</name>
    <dbReference type="NCBI Taxonomy" id="109957"/>
    <lineage>
        <taxon>Eukaryota</taxon>
        <taxon>Fungi</taxon>
        <taxon>Fungi incertae sedis</taxon>
        <taxon>Chytridiomycota</taxon>
        <taxon>Chytridiomycota incertae sedis</taxon>
        <taxon>Chytridiomycetes</taxon>
        <taxon>Chytridiales</taxon>
        <taxon>Chytriomycetaceae</taxon>
        <taxon>Physocladia</taxon>
    </lineage>
</organism>
<proteinExistence type="inferred from homology"/>
<dbReference type="InterPro" id="IPR002777">
    <property type="entry name" value="PFD_beta-like"/>
</dbReference>
<dbReference type="Pfam" id="PF01920">
    <property type="entry name" value="Prefoldin_2"/>
    <property type="match status" value="1"/>
</dbReference>
<dbReference type="InterPro" id="IPR027235">
    <property type="entry name" value="PFD2"/>
</dbReference>
<reference evidence="3" key="1">
    <citation type="submission" date="2020-05" db="EMBL/GenBank/DDBJ databases">
        <title>Phylogenomic resolution of chytrid fungi.</title>
        <authorList>
            <person name="Stajich J.E."/>
            <person name="Amses K."/>
            <person name="Simmons R."/>
            <person name="Seto K."/>
            <person name="Myers J."/>
            <person name="Bonds A."/>
            <person name="Quandt C.A."/>
            <person name="Barry K."/>
            <person name="Liu P."/>
            <person name="Grigoriev I."/>
            <person name="Longcore J.E."/>
            <person name="James T.Y."/>
        </authorList>
    </citation>
    <scope>NUCLEOTIDE SEQUENCE</scope>
    <source>
        <strain evidence="3">JEL0513</strain>
    </source>
</reference>
<comment type="similarity">
    <text evidence="1">Belongs to the prefoldin subunit beta family.</text>
</comment>
<evidence type="ECO:0000256" key="2">
    <source>
        <dbReference type="ARBA" id="ARBA00023186"/>
    </source>
</evidence>
<dbReference type="Gene3D" id="1.10.287.370">
    <property type="match status" value="1"/>
</dbReference>
<dbReference type="GO" id="GO:0016272">
    <property type="term" value="C:prefoldin complex"/>
    <property type="evidence" value="ECO:0007669"/>
    <property type="project" value="InterPro"/>
</dbReference>
<keyword evidence="2" id="KW-0143">Chaperone</keyword>
<dbReference type="Proteomes" id="UP001211907">
    <property type="component" value="Unassembled WGS sequence"/>
</dbReference>
<comment type="caution">
    <text evidence="3">The sequence shown here is derived from an EMBL/GenBank/DDBJ whole genome shotgun (WGS) entry which is preliminary data.</text>
</comment>
<dbReference type="GO" id="GO:0006457">
    <property type="term" value="P:protein folding"/>
    <property type="evidence" value="ECO:0007669"/>
    <property type="project" value="InterPro"/>
</dbReference>
<gene>
    <name evidence="3" type="primary">PFDN2</name>
    <name evidence="3" type="ORF">HK100_003143</name>
</gene>
<evidence type="ECO:0000313" key="4">
    <source>
        <dbReference type="Proteomes" id="UP001211907"/>
    </source>
</evidence>
<dbReference type="CDD" id="cd23163">
    <property type="entry name" value="Prefoldin_2"/>
    <property type="match status" value="1"/>
</dbReference>
<dbReference type="SUPFAM" id="SSF46579">
    <property type="entry name" value="Prefoldin"/>
    <property type="match status" value="1"/>
</dbReference>
<dbReference type="AlphaFoldDB" id="A0AAD5X9L6"/>
<accession>A0AAD5X9L6</accession>
<name>A0AAD5X9L6_9FUNG</name>
<dbReference type="PANTHER" id="PTHR13303">
    <property type="entry name" value="PREFOLDIN SUBUNIT 2"/>
    <property type="match status" value="1"/>
</dbReference>
<dbReference type="GO" id="GO:0051082">
    <property type="term" value="F:unfolded protein binding"/>
    <property type="evidence" value="ECO:0007669"/>
    <property type="project" value="InterPro"/>
</dbReference>